<dbReference type="Proteomes" id="UP000283063">
    <property type="component" value="Chromosome"/>
</dbReference>
<gene>
    <name evidence="2" type="ORF">EBB79_00670</name>
</gene>
<proteinExistence type="predicted"/>
<protein>
    <recommendedName>
        <fullName evidence="4">DUF4149 domain-containing protein</fullName>
    </recommendedName>
</protein>
<name>A0A3T0MXR5_9RHOB</name>
<feature type="transmembrane region" description="Helical" evidence="1">
    <location>
        <begin position="58"/>
        <end position="85"/>
    </location>
</feature>
<evidence type="ECO:0008006" key="4">
    <source>
        <dbReference type="Google" id="ProtNLM"/>
    </source>
</evidence>
<organism evidence="2 3">
    <name type="scientific">Parasedimentitalea marina</name>
    <dbReference type="NCBI Taxonomy" id="2483033"/>
    <lineage>
        <taxon>Bacteria</taxon>
        <taxon>Pseudomonadati</taxon>
        <taxon>Pseudomonadota</taxon>
        <taxon>Alphaproteobacteria</taxon>
        <taxon>Rhodobacterales</taxon>
        <taxon>Paracoccaceae</taxon>
        <taxon>Parasedimentitalea</taxon>
    </lineage>
</organism>
<keyword evidence="1" id="KW-0472">Membrane</keyword>
<reference evidence="2 3" key="1">
    <citation type="submission" date="2018-10" db="EMBL/GenBank/DDBJ databases">
        <title>Parasedimentitalea marina sp. nov., a psychrophilic bacterium isolated from deep seawater of the New Britain Trench.</title>
        <authorList>
            <person name="Cao J."/>
        </authorList>
    </citation>
    <scope>NUCLEOTIDE SEQUENCE [LARGE SCALE GENOMIC DNA]</scope>
    <source>
        <strain evidence="2 3">W43</strain>
    </source>
</reference>
<keyword evidence="3" id="KW-1185">Reference proteome</keyword>
<evidence type="ECO:0000256" key="1">
    <source>
        <dbReference type="SAM" id="Phobius"/>
    </source>
</evidence>
<keyword evidence="1" id="KW-0812">Transmembrane</keyword>
<keyword evidence="1" id="KW-1133">Transmembrane helix</keyword>
<feature type="transmembrane region" description="Helical" evidence="1">
    <location>
        <begin position="105"/>
        <end position="126"/>
    </location>
</feature>
<dbReference type="EMBL" id="CP033219">
    <property type="protein sequence ID" value="AZV76549.1"/>
    <property type="molecule type" value="Genomic_DNA"/>
</dbReference>
<evidence type="ECO:0000313" key="2">
    <source>
        <dbReference type="EMBL" id="AZV76549.1"/>
    </source>
</evidence>
<sequence length="130" mass="14443">MTPQEKLQTIQAIRETLPDWTSTLVGLGFLILLPSFLAKVVYPRVVPMPLLSNRLCNLVFSVFSAFILFQLFLSIGIGILLVQHLDLETGKFWEMFPAILFGFDKVHLVGIGVQAMFAALAVHGLGRIES</sequence>
<feature type="transmembrane region" description="Helical" evidence="1">
    <location>
        <begin position="20"/>
        <end position="38"/>
    </location>
</feature>
<accession>A0A3T0MXR5</accession>
<dbReference type="AlphaFoldDB" id="A0A3T0MXR5"/>
<evidence type="ECO:0000313" key="3">
    <source>
        <dbReference type="Proteomes" id="UP000283063"/>
    </source>
</evidence>
<dbReference type="RefSeq" id="WP_127746991.1">
    <property type="nucleotide sequence ID" value="NZ_CP033219.1"/>
</dbReference>
<dbReference type="KEGG" id="sedi:EBB79_00670"/>